<organism evidence="1">
    <name type="scientific">marine sediment metagenome</name>
    <dbReference type="NCBI Taxonomy" id="412755"/>
    <lineage>
        <taxon>unclassified sequences</taxon>
        <taxon>metagenomes</taxon>
        <taxon>ecological metagenomes</taxon>
    </lineage>
</organism>
<comment type="caution">
    <text evidence="1">The sequence shown here is derived from an EMBL/GenBank/DDBJ whole genome shotgun (WGS) entry which is preliminary data.</text>
</comment>
<protein>
    <submittedName>
        <fullName evidence="1">Uncharacterized protein</fullName>
    </submittedName>
</protein>
<evidence type="ECO:0000313" key="1">
    <source>
        <dbReference type="EMBL" id="KKK75102.1"/>
    </source>
</evidence>
<reference evidence="1" key="1">
    <citation type="journal article" date="2015" name="Nature">
        <title>Complex archaea that bridge the gap between prokaryotes and eukaryotes.</title>
        <authorList>
            <person name="Spang A."/>
            <person name="Saw J.H."/>
            <person name="Jorgensen S.L."/>
            <person name="Zaremba-Niedzwiedzka K."/>
            <person name="Martijn J."/>
            <person name="Lind A.E."/>
            <person name="van Eijk R."/>
            <person name="Schleper C."/>
            <person name="Guy L."/>
            <person name="Ettema T.J."/>
        </authorList>
    </citation>
    <scope>NUCLEOTIDE SEQUENCE</scope>
</reference>
<feature type="non-terminal residue" evidence="1">
    <location>
        <position position="1"/>
    </location>
</feature>
<proteinExistence type="predicted"/>
<feature type="non-terminal residue" evidence="1">
    <location>
        <position position="391"/>
    </location>
</feature>
<dbReference type="EMBL" id="LAZR01056012">
    <property type="protein sequence ID" value="KKK75102.1"/>
    <property type="molecule type" value="Genomic_DNA"/>
</dbReference>
<gene>
    <name evidence="1" type="ORF">LCGC14_2877110</name>
</gene>
<sequence>IYQDRQDEVDSINPKISSLLGIINLTNYAINNTDQSHYSKITIEGRMYEPLAPYYNLTGEYYNVSIVVDGTPYTLFNNTADVNGTFQIDFTIPDTLSISPSHIIQVDCIDDIGLNTFTLNNSFIINILPFAKVNLTNSEINNLQYSHNSSVIIEGNVSYYLNNSAISGYNVAVFANGVLYPQFNNITDAFGDFQINFTIPSSWDLYSAYTIQVTITESIPPGDKVLLNHFTFNIVPYAKLSLTNVDSRHYYGTTVPIVGRIYENLNISKGISGIPVALSIDRQLNPQFSTTTGSNGEFTILYTIPSVLDISQGHRVEVNVTQDIWINETIIVPPEYFTLYTNATTILNITGFDSGLKVTGEKFNIQGYLRYGNYLSGAGIPNVDINYFWYN</sequence>
<dbReference type="AlphaFoldDB" id="A0A0F8Y170"/>
<name>A0A0F8Y170_9ZZZZ</name>
<accession>A0A0F8Y170</accession>